<sequence length="203" mass="23742">MFPTNPTESRPNFVERKGTLFLRSDHKKYSRDTLASGWHAARESEPKDYDISTSSDKERNLLKATYNRIGNMADPSFFPATTAQEAMNEGQELKERYTEKETRQQMISIANFSIAANRIPNSSNDFGYNSILPRHNPDHDKQHLATTQRLDYQYHLPWTPNKEDTGIKSWEETSTHRRRLSEFTDTTGHRRKGINVWQDYKEQ</sequence>
<dbReference type="STRING" id="400682.A0A1X7UHU1"/>
<reference evidence="2" key="1">
    <citation type="journal article" date="2010" name="Nature">
        <title>The Amphimedon queenslandica genome and the evolution of animal complexity.</title>
        <authorList>
            <person name="Srivastava M."/>
            <person name="Simakov O."/>
            <person name="Chapman J."/>
            <person name="Fahey B."/>
            <person name="Gauthier M.E."/>
            <person name="Mitros T."/>
            <person name="Richards G.S."/>
            <person name="Conaco C."/>
            <person name="Dacre M."/>
            <person name="Hellsten U."/>
            <person name="Larroux C."/>
            <person name="Putnam N.H."/>
            <person name="Stanke M."/>
            <person name="Adamska M."/>
            <person name="Darling A."/>
            <person name="Degnan S.M."/>
            <person name="Oakley T.H."/>
            <person name="Plachetzki D.C."/>
            <person name="Zhai Y."/>
            <person name="Adamski M."/>
            <person name="Calcino A."/>
            <person name="Cummins S.F."/>
            <person name="Goodstein D.M."/>
            <person name="Harris C."/>
            <person name="Jackson D.J."/>
            <person name="Leys S.P."/>
            <person name="Shu S."/>
            <person name="Woodcroft B.J."/>
            <person name="Vervoort M."/>
            <person name="Kosik K.S."/>
            <person name="Manning G."/>
            <person name="Degnan B.M."/>
            <person name="Rokhsar D.S."/>
        </authorList>
    </citation>
    <scope>NUCLEOTIDE SEQUENCE [LARGE SCALE GENOMIC DNA]</scope>
</reference>
<proteinExistence type="predicted"/>
<dbReference type="KEGG" id="aqu:100634694"/>
<organism evidence="1">
    <name type="scientific">Amphimedon queenslandica</name>
    <name type="common">Sponge</name>
    <dbReference type="NCBI Taxonomy" id="400682"/>
    <lineage>
        <taxon>Eukaryota</taxon>
        <taxon>Metazoa</taxon>
        <taxon>Porifera</taxon>
        <taxon>Demospongiae</taxon>
        <taxon>Heteroscleromorpha</taxon>
        <taxon>Haplosclerida</taxon>
        <taxon>Niphatidae</taxon>
        <taxon>Amphimedon</taxon>
    </lineage>
</organism>
<evidence type="ECO:0000313" key="2">
    <source>
        <dbReference type="Proteomes" id="UP000007879"/>
    </source>
</evidence>
<dbReference type="Proteomes" id="UP000007879">
    <property type="component" value="Unassembled WGS sequence"/>
</dbReference>
<keyword evidence="2" id="KW-1185">Reference proteome</keyword>
<protein>
    <submittedName>
        <fullName evidence="1">Uncharacterized protein</fullName>
    </submittedName>
</protein>
<dbReference type="EnsemblMetazoa" id="XM_003387833.2">
    <property type="protein sequence ID" value="XP_003387881.1"/>
    <property type="gene ID" value="LOC100634694"/>
</dbReference>
<dbReference type="GO" id="GO:0005886">
    <property type="term" value="C:plasma membrane"/>
    <property type="evidence" value="ECO:0007669"/>
    <property type="project" value="TreeGrafter"/>
</dbReference>
<dbReference type="OrthoDB" id="309575at2759"/>
<gene>
    <name evidence="1" type="primary">100634694</name>
</gene>
<dbReference type="PANTHER" id="PTHR35069:SF1">
    <property type="entry name" value="CILIA- AND FLAGELLA-ASSOCIATED PROTEIN 95"/>
    <property type="match status" value="1"/>
</dbReference>
<dbReference type="EnsemblMetazoa" id="Aqu2.1.27225_001">
    <property type="protein sequence ID" value="Aqu2.1.27225_001"/>
    <property type="gene ID" value="Aqu2.1.27225"/>
</dbReference>
<dbReference type="PANTHER" id="PTHR35069">
    <property type="entry name" value="PROTEIN C9ORF135"/>
    <property type="match status" value="1"/>
</dbReference>
<dbReference type="AlphaFoldDB" id="A0A1X7UHU1"/>
<evidence type="ECO:0000313" key="1">
    <source>
        <dbReference type="EnsemblMetazoa" id="Aqu2.1.27225_001"/>
    </source>
</evidence>
<dbReference type="Pfam" id="PF15139">
    <property type="entry name" value="CFAP95"/>
    <property type="match status" value="1"/>
</dbReference>
<dbReference type="InParanoid" id="A0A1X7UHU1"/>
<name>A0A1X7UHU1_AMPQE</name>
<reference evidence="1" key="2">
    <citation type="submission" date="2017-05" db="UniProtKB">
        <authorList>
            <consortium name="EnsemblMetazoa"/>
        </authorList>
    </citation>
    <scope>IDENTIFICATION</scope>
</reference>
<accession>A0A1X7UHU1</accession>
<dbReference type="InterPro" id="IPR027905">
    <property type="entry name" value="CFAP95"/>
</dbReference>